<keyword evidence="1" id="KW-0812">Transmembrane</keyword>
<keyword evidence="3" id="KW-1185">Reference proteome</keyword>
<dbReference type="AlphaFoldDB" id="X5MN39"/>
<dbReference type="Proteomes" id="UP000032160">
    <property type="component" value="Chromosome I"/>
</dbReference>
<dbReference type="EMBL" id="HG966617">
    <property type="protein sequence ID" value="CDO60960.1"/>
    <property type="molecule type" value="Genomic_DNA"/>
</dbReference>
<name>X5MN39_9HYPH</name>
<sequence>MSEFLITSGLIQVTVAVLLGWPLALMHSGWKQVGPLRHTKRVLQYHLDNVFMGILQMVIATVFPEMPVIAGWLLLVGSWTNPMPFLYMACSMKPLPEQRGMRVFSILSFIIMTAAYLWLVGAWLAR</sequence>
<accession>X5MN39</accession>
<feature type="transmembrane region" description="Helical" evidence="1">
    <location>
        <begin position="45"/>
        <end position="63"/>
    </location>
</feature>
<feature type="transmembrane region" description="Helical" evidence="1">
    <location>
        <begin position="102"/>
        <end position="125"/>
    </location>
</feature>
<protein>
    <submittedName>
        <fullName evidence="2">Uncharacterized protein</fullName>
    </submittedName>
</protein>
<evidence type="ECO:0000256" key="1">
    <source>
        <dbReference type="SAM" id="Phobius"/>
    </source>
</evidence>
<reference evidence="2 3" key="1">
    <citation type="journal article" date="2014" name="Front. Genet.">
        <title>Genome and metabolic network of "Candidatus Phaeomarinobacter ectocarpi" Ec32, a new candidate genus of Alphaproteobacteria frequently associated with brown algae.</title>
        <authorList>
            <person name="Dittami S.M."/>
            <person name="Barbeyron T."/>
            <person name="Boyen C."/>
            <person name="Cambefort J."/>
            <person name="Collet G."/>
            <person name="Delage L."/>
            <person name="Gobet A."/>
            <person name="Groisillier A."/>
            <person name="Leblanc C."/>
            <person name="Michel G."/>
            <person name="Scornet D."/>
            <person name="Siegel A."/>
            <person name="Tapia J.E."/>
            <person name="Tonon T."/>
        </authorList>
    </citation>
    <scope>NUCLEOTIDE SEQUENCE [LARGE SCALE GENOMIC DNA]</scope>
    <source>
        <strain evidence="2 3">Ec32</strain>
    </source>
</reference>
<dbReference type="OrthoDB" id="8447614at2"/>
<dbReference type="HOGENOM" id="CLU_155203_0_0_5"/>
<feature type="transmembrane region" description="Helical" evidence="1">
    <location>
        <begin position="69"/>
        <end position="90"/>
    </location>
</feature>
<gene>
    <name evidence="2" type="ORF">BN1012_Phect2747</name>
</gene>
<keyword evidence="1" id="KW-1133">Transmembrane helix</keyword>
<dbReference type="STRING" id="1458461.BN1012_Phect2747"/>
<evidence type="ECO:0000313" key="3">
    <source>
        <dbReference type="Proteomes" id="UP000032160"/>
    </source>
</evidence>
<proteinExistence type="predicted"/>
<evidence type="ECO:0000313" key="2">
    <source>
        <dbReference type="EMBL" id="CDO60960.1"/>
    </source>
</evidence>
<organism evidence="2 3">
    <name type="scientific">Candidatus Phaeomarinibacter ectocarpi</name>
    <dbReference type="NCBI Taxonomy" id="1458461"/>
    <lineage>
        <taxon>Bacteria</taxon>
        <taxon>Pseudomonadati</taxon>
        <taxon>Pseudomonadota</taxon>
        <taxon>Alphaproteobacteria</taxon>
        <taxon>Hyphomicrobiales</taxon>
        <taxon>Parvibaculaceae</taxon>
        <taxon>Candidatus Phaeomarinibacter</taxon>
    </lineage>
</organism>
<feature type="transmembrane region" description="Helical" evidence="1">
    <location>
        <begin position="6"/>
        <end position="25"/>
    </location>
</feature>
<dbReference type="RefSeq" id="WP_043948879.1">
    <property type="nucleotide sequence ID" value="NZ_HG966617.1"/>
</dbReference>
<keyword evidence="1" id="KW-0472">Membrane</keyword>
<dbReference type="KEGG" id="pect:BN1012_Phect2747"/>